<keyword evidence="2" id="KW-1133">Transmembrane helix</keyword>
<gene>
    <name evidence="3" type="ORF">EKG38_02460</name>
</gene>
<protein>
    <submittedName>
        <fullName evidence="3">Uncharacterized protein</fullName>
    </submittedName>
</protein>
<keyword evidence="4" id="KW-1185">Reference proteome</keyword>
<dbReference type="OrthoDB" id="9132314at2"/>
<name>A0A3S0KXI8_9GAMM</name>
<evidence type="ECO:0000313" key="3">
    <source>
        <dbReference type="EMBL" id="RTR40794.1"/>
    </source>
</evidence>
<dbReference type="Proteomes" id="UP000267448">
    <property type="component" value="Unassembled WGS sequence"/>
</dbReference>
<dbReference type="RefSeq" id="WP_126518325.1">
    <property type="nucleotide sequence ID" value="NZ_RXNU01000001.1"/>
</dbReference>
<keyword evidence="2" id="KW-0812">Transmembrane</keyword>
<evidence type="ECO:0000313" key="4">
    <source>
        <dbReference type="Proteomes" id="UP000267448"/>
    </source>
</evidence>
<dbReference type="AlphaFoldDB" id="A0A3S0KXI8"/>
<organism evidence="3 4">
    <name type="scientific">Shewanella canadensis</name>
    <dbReference type="NCBI Taxonomy" id="271096"/>
    <lineage>
        <taxon>Bacteria</taxon>
        <taxon>Pseudomonadati</taxon>
        <taxon>Pseudomonadota</taxon>
        <taxon>Gammaproteobacteria</taxon>
        <taxon>Alteromonadales</taxon>
        <taxon>Shewanellaceae</taxon>
        <taxon>Shewanella</taxon>
    </lineage>
</organism>
<dbReference type="EMBL" id="RXNU01000001">
    <property type="protein sequence ID" value="RTR40794.1"/>
    <property type="molecule type" value="Genomic_DNA"/>
</dbReference>
<sequence length="197" mass="21954">MEVAKIILEYVKVVLSFPVATVVLGIAILIMFRDSVSTLLANVAKAKLPGGIELETHQNVRSSQIGESKKLPDSSDSTVDGLPSGLNDAQKTQIEDLVKSHIASTYLWEYRYLNFYFVRGTQLVLDWFVSLNQATTLSHFDTVWMSVIPSVNERQAIITSLQNHHLINLDESSGTITVNPKGKEYQQWRGPVPPLTN</sequence>
<evidence type="ECO:0000256" key="1">
    <source>
        <dbReference type="SAM" id="MobiDB-lite"/>
    </source>
</evidence>
<keyword evidence="2" id="KW-0472">Membrane</keyword>
<proteinExistence type="predicted"/>
<comment type="caution">
    <text evidence="3">The sequence shown here is derived from an EMBL/GenBank/DDBJ whole genome shotgun (WGS) entry which is preliminary data.</text>
</comment>
<feature type="region of interest" description="Disordered" evidence="1">
    <location>
        <begin position="61"/>
        <end position="82"/>
    </location>
</feature>
<accession>A0A3S0KXI8</accession>
<feature type="transmembrane region" description="Helical" evidence="2">
    <location>
        <begin position="12"/>
        <end position="32"/>
    </location>
</feature>
<reference evidence="3 4" key="1">
    <citation type="submission" date="2018-12" db="EMBL/GenBank/DDBJ databases">
        <authorList>
            <person name="Yu L."/>
        </authorList>
    </citation>
    <scope>NUCLEOTIDE SEQUENCE [LARGE SCALE GENOMIC DNA]</scope>
    <source>
        <strain evidence="3 4">HAW-EB2</strain>
    </source>
</reference>
<evidence type="ECO:0000256" key="2">
    <source>
        <dbReference type="SAM" id="Phobius"/>
    </source>
</evidence>